<name>A0A329MH98_9BACL</name>
<feature type="transmembrane region" description="Helical" evidence="7">
    <location>
        <begin position="81"/>
        <end position="99"/>
    </location>
</feature>
<dbReference type="PANTHER" id="PTHR43744:SF9">
    <property type="entry name" value="POLYGALACTURONAN_RHAMNOGALACTURONAN TRANSPORT SYSTEM PERMEASE PROTEIN YTCP"/>
    <property type="match status" value="1"/>
</dbReference>
<sequence>MYHKTLSYRLFTVFNYIFLALIAFLCLLPLIHTLAVSFSGRAPANANLVGLIPIDFTLDAYKKTLSNPNFLHSLWVSVQRTVLGTVVTMIIIFLAAYPLSKDSLAFKSRTWYSWFFVLTLLFSGGLVPTYIAIQKLGLMYSMWALILPGAIDVWLLVLLLNFFRNIPKALEEAALIDGAGQMKILTHIYIPLSLPAIATLSLFKMVGHWNAWFDGLIYLKSIDDYPLATFLQTILIQIDSTQLSSLGRELENISNNTVKAAQIFIGALPILMVYPFLQKYFVKGMVVGSVKE</sequence>
<evidence type="ECO:0000256" key="5">
    <source>
        <dbReference type="ARBA" id="ARBA00022989"/>
    </source>
</evidence>
<dbReference type="Proteomes" id="UP000250369">
    <property type="component" value="Unassembled WGS sequence"/>
</dbReference>
<proteinExistence type="predicted"/>
<feature type="transmembrane region" description="Helical" evidence="7">
    <location>
        <begin position="260"/>
        <end position="277"/>
    </location>
</feature>
<comment type="caution">
    <text evidence="9">The sequence shown here is derived from an EMBL/GenBank/DDBJ whole genome shotgun (WGS) entry which is preliminary data.</text>
</comment>
<dbReference type="InterPro" id="IPR000515">
    <property type="entry name" value="MetI-like"/>
</dbReference>
<gene>
    <name evidence="9" type="ORF">DQG23_21665</name>
</gene>
<dbReference type="EMBL" id="QMFB01000013">
    <property type="protein sequence ID" value="RAV19150.1"/>
    <property type="molecule type" value="Genomic_DNA"/>
</dbReference>
<evidence type="ECO:0000259" key="8">
    <source>
        <dbReference type="PROSITE" id="PS50928"/>
    </source>
</evidence>
<protein>
    <submittedName>
        <fullName evidence="9">Carbohydrate ABC transporter permease</fullName>
    </submittedName>
</protein>
<evidence type="ECO:0000313" key="10">
    <source>
        <dbReference type="Proteomes" id="UP000250369"/>
    </source>
</evidence>
<organism evidence="9 10">
    <name type="scientific">Paenibacillus contaminans</name>
    <dbReference type="NCBI Taxonomy" id="450362"/>
    <lineage>
        <taxon>Bacteria</taxon>
        <taxon>Bacillati</taxon>
        <taxon>Bacillota</taxon>
        <taxon>Bacilli</taxon>
        <taxon>Bacillales</taxon>
        <taxon>Paenibacillaceae</taxon>
        <taxon>Paenibacillus</taxon>
    </lineage>
</organism>
<keyword evidence="6 7" id="KW-0472">Membrane</keyword>
<evidence type="ECO:0000256" key="7">
    <source>
        <dbReference type="SAM" id="Phobius"/>
    </source>
</evidence>
<evidence type="ECO:0000256" key="6">
    <source>
        <dbReference type="ARBA" id="ARBA00023136"/>
    </source>
</evidence>
<dbReference type="InterPro" id="IPR035906">
    <property type="entry name" value="MetI-like_sf"/>
</dbReference>
<dbReference type="PANTHER" id="PTHR43744">
    <property type="entry name" value="ABC TRANSPORTER PERMEASE PROTEIN MG189-RELATED-RELATED"/>
    <property type="match status" value="1"/>
</dbReference>
<evidence type="ECO:0000256" key="1">
    <source>
        <dbReference type="ARBA" id="ARBA00004651"/>
    </source>
</evidence>
<dbReference type="Gene3D" id="1.10.3720.10">
    <property type="entry name" value="MetI-like"/>
    <property type="match status" value="1"/>
</dbReference>
<dbReference type="PROSITE" id="PS50928">
    <property type="entry name" value="ABC_TM1"/>
    <property type="match status" value="1"/>
</dbReference>
<keyword evidence="3" id="KW-1003">Cell membrane</keyword>
<accession>A0A329MH98</accession>
<evidence type="ECO:0000313" key="9">
    <source>
        <dbReference type="EMBL" id="RAV19150.1"/>
    </source>
</evidence>
<dbReference type="GO" id="GO:0005886">
    <property type="term" value="C:plasma membrane"/>
    <property type="evidence" value="ECO:0007669"/>
    <property type="project" value="UniProtKB-SubCell"/>
</dbReference>
<dbReference type="OrthoDB" id="9810086at2"/>
<keyword evidence="2" id="KW-0813">Transport</keyword>
<dbReference type="RefSeq" id="WP_113032969.1">
    <property type="nucleotide sequence ID" value="NZ_QMFB01000013.1"/>
</dbReference>
<dbReference type="SUPFAM" id="SSF161098">
    <property type="entry name" value="MetI-like"/>
    <property type="match status" value="1"/>
</dbReference>
<dbReference type="GO" id="GO:0055085">
    <property type="term" value="P:transmembrane transport"/>
    <property type="evidence" value="ECO:0007669"/>
    <property type="project" value="InterPro"/>
</dbReference>
<evidence type="ECO:0000256" key="3">
    <source>
        <dbReference type="ARBA" id="ARBA00022475"/>
    </source>
</evidence>
<reference evidence="9 10" key="1">
    <citation type="journal article" date="2009" name="Int. J. Syst. Evol. Microbiol.">
        <title>Paenibacillus contaminans sp. nov., isolated from a contaminated laboratory plate.</title>
        <authorList>
            <person name="Chou J.H."/>
            <person name="Lee J.H."/>
            <person name="Lin M.C."/>
            <person name="Chang P.S."/>
            <person name="Arun A.B."/>
            <person name="Young C.C."/>
            <person name="Chen W.M."/>
        </authorList>
    </citation>
    <scope>NUCLEOTIDE SEQUENCE [LARGE SCALE GENOMIC DNA]</scope>
    <source>
        <strain evidence="9 10">CKOBP-6</strain>
    </source>
</reference>
<keyword evidence="5 7" id="KW-1133">Transmembrane helix</keyword>
<evidence type="ECO:0000256" key="4">
    <source>
        <dbReference type="ARBA" id="ARBA00022692"/>
    </source>
</evidence>
<feature type="transmembrane region" description="Helical" evidence="7">
    <location>
        <begin position="12"/>
        <end position="31"/>
    </location>
</feature>
<feature type="transmembrane region" description="Helical" evidence="7">
    <location>
        <begin position="139"/>
        <end position="163"/>
    </location>
</feature>
<evidence type="ECO:0000256" key="2">
    <source>
        <dbReference type="ARBA" id="ARBA00022448"/>
    </source>
</evidence>
<feature type="transmembrane region" description="Helical" evidence="7">
    <location>
        <begin position="111"/>
        <end position="133"/>
    </location>
</feature>
<dbReference type="CDD" id="cd06261">
    <property type="entry name" value="TM_PBP2"/>
    <property type="match status" value="1"/>
</dbReference>
<feature type="domain" description="ABC transmembrane type-1" evidence="8">
    <location>
        <begin position="74"/>
        <end position="274"/>
    </location>
</feature>
<feature type="transmembrane region" description="Helical" evidence="7">
    <location>
        <begin position="184"/>
        <end position="203"/>
    </location>
</feature>
<keyword evidence="10" id="KW-1185">Reference proteome</keyword>
<dbReference type="AlphaFoldDB" id="A0A329MH98"/>
<comment type="subcellular location">
    <subcellularLocation>
        <location evidence="1">Cell membrane</location>
        <topology evidence="1">Multi-pass membrane protein</topology>
    </subcellularLocation>
</comment>
<keyword evidence="4 7" id="KW-0812">Transmembrane</keyword>